<comment type="caution">
    <text evidence="1">The sequence shown here is derived from an EMBL/GenBank/DDBJ whole genome shotgun (WGS) entry which is preliminary data.</text>
</comment>
<keyword evidence="2" id="KW-1185">Reference proteome</keyword>
<protein>
    <submittedName>
        <fullName evidence="1">Uncharacterized protein</fullName>
    </submittedName>
</protein>
<organism evidence="1 2">
    <name type="scientific">Salix koriyanagi</name>
    <dbReference type="NCBI Taxonomy" id="2511006"/>
    <lineage>
        <taxon>Eukaryota</taxon>
        <taxon>Viridiplantae</taxon>
        <taxon>Streptophyta</taxon>
        <taxon>Embryophyta</taxon>
        <taxon>Tracheophyta</taxon>
        <taxon>Spermatophyta</taxon>
        <taxon>Magnoliopsida</taxon>
        <taxon>eudicotyledons</taxon>
        <taxon>Gunneridae</taxon>
        <taxon>Pentapetalae</taxon>
        <taxon>rosids</taxon>
        <taxon>fabids</taxon>
        <taxon>Malpighiales</taxon>
        <taxon>Salicaceae</taxon>
        <taxon>Saliceae</taxon>
        <taxon>Salix</taxon>
    </lineage>
</organism>
<sequence>MKVKINSNLAKMVLCSSTTETSSGTYNGSSFISPTIRWSRCPVNSILQRS</sequence>
<evidence type="ECO:0000313" key="2">
    <source>
        <dbReference type="Proteomes" id="UP001151752"/>
    </source>
</evidence>
<proteinExistence type="predicted"/>
<reference evidence="1" key="1">
    <citation type="submission" date="2022-11" db="EMBL/GenBank/DDBJ databases">
        <authorList>
            <person name="Hyden B.L."/>
            <person name="Feng K."/>
            <person name="Yates T."/>
            <person name="Jawdy S."/>
            <person name="Smart L.B."/>
            <person name="Muchero W."/>
        </authorList>
    </citation>
    <scope>NUCLEOTIDE SEQUENCE</scope>
    <source>
        <tissue evidence="1">Shoot tip</tissue>
    </source>
</reference>
<dbReference type="Proteomes" id="UP001151752">
    <property type="component" value="Chromosome 1"/>
</dbReference>
<evidence type="ECO:0000313" key="1">
    <source>
        <dbReference type="EMBL" id="KAJ6702452.1"/>
    </source>
</evidence>
<dbReference type="EMBL" id="JAPFFM010000016">
    <property type="protein sequence ID" value="KAJ6702452.1"/>
    <property type="molecule type" value="Genomic_DNA"/>
</dbReference>
<name>A0A9Q0T661_9ROSI</name>
<gene>
    <name evidence="1" type="ORF">OIU74_013584</name>
</gene>
<reference evidence="1" key="2">
    <citation type="journal article" date="2023" name="Int. J. Mol. Sci.">
        <title>De Novo Assembly and Annotation of 11 Diverse Shrub Willow (Salix) Genomes Reveals Novel Gene Organization in Sex-Linked Regions.</title>
        <authorList>
            <person name="Hyden B."/>
            <person name="Feng K."/>
            <person name="Yates T.B."/>
            <person name="Jawdy S."/>
            <person name="Cereghino C."/>
            <person name="Smart L.B."/>
            <person name="Muchero W."/>
        </authorList>
    </citation>
    <scope>NUCLEOTIDE SEQUENCE</scope>
    <source>
        <tissue evidence="1">Shoot tip</tissue>
    </source>
</reference>
<accession>A0A9Q0T661</accession>
<dbReference type="AlphaFoldDB" id="A0A9Q0T661"/>